<evidence type="ECO:0000313" key="3">
    <source>
        <dbReference type="EMBL" id="MBW5481029.1"/>
    </source>
</evidence>
<feature type="signal peptide" evidence="1">
    <location>
        <begin position="1"/>
        <end position="32"/>
    </location>
</feature>
<accession>A0ABS6Z0Y4</accession>
<evidence type="ECO:0000313" key="4">
    <source>
        <dbReference type="Proteomes" id="UP000812013"/>
    </source>
</evidence>
<keyword evidence="4" id="KW-1185">Reference proteome</keyword>
<dbReference type="Proteomes" id="UP000812013">
    <property type="component" value="Unassembled WGS sequence"/>
</dbReference>
<dbReference type="PROSITE" id="PS50927">
    <property type="entry name" value="BULB_LECTIN"/>
    <property type="match status" value="1"/>
</dbReference>
<dbReference type="EMBL" id="WTFF01000012">
    <property type="protein sequence ID" value="MBW5481029.1"/>
    <property type="molecule type" value="Genomic_DNA"/>
</dbReference>
<gene>
    <name evidence="3" type="ORF">GPJ59_03765</name>
</gene>
<keyword evidence="1" id="KW-0732">Signal</keyword>
<feature type="domain" description="Bulb-type lectin" evidence="2">
    <location>
        <begin position="37"/>
        <end position="155"/>
    </location>
</feature>
<dbReference type="InterPro" id="IPR001480">
    <property type="entry name" value="Bulb-type_lectin_dom"/>
</dbReference>
<proteinExistence type="predicted"/>
<dbReference type="InterPro" id="IPR036426">
    <property type="entry name" value="Bulb-type_lectin_dom_sf"/>
</dbReference>
<organism evidence="3 4">
    <name type="scientific">Streptomyces bambusae</name>
    <dbReference type="NCBI Taxonomy" id="1550616"/>
    <lineage>
        <taxon>Bacteria</taxon>
        <taxon>Bacillati</taxon>
        <taxon>Actinomycetota</taxon>
        <taxon>Actinomycetes</taxon>
        <taxon>Kitasatosporales</taxon>
        <taxon>Streptomycetaceae</taxon>
        <taxon>Streptomyces</taxon>
    </lineage>
</organism>
<feature type="chain" id="PRO_5046818621" description="Bulb-type lectin domain-containing protein" evidence="1">
    <location>
        <begin position="33"/>
        <end position="155"/>
    </location>
</feature>
<sequence length="155" mass="16627">MLKKLRRAATGALAVTALVTGGLLATAGSASAAHSYDDRLYRGESLSPGESISRLSWDPYISGYYRYRLVMQTDGNLVQYKTNVKYGFTKVCWASNTNTGAQNHAIYQGDGNFVVYTPWGQAVWASNTMGLPGETVDINSSGVTYVGHTPISGAC</sequence>
<evidence type="ECO:0000256" key="1">
    <source>
        <dbReference type="SAM" id="SignalP"/>
    </source>
</evidence>
<reference evidence="3 4" key="1">
    <citation type="submission" date="2019-12" db="EMBL/GenBank/DDBJ databases">
        <title>Genome sequence of Streptomyces bambusae.</title>
        <authorList>
            <person name="Bansal K."/>
            <person name="Choksket S."/>
            <person name="Korpole S."/>
            <person name="Patil P.B."/>
        </authorList>
    </citation>
    <scope>NUCLEOTIDE SEQUENCE [LARGE SCALE GENOMIC DNA]</scope>
    <source>
        <strain evidence="3 4">SK60</strain>
    </source>
</reference>
<protein>
    <recommendedName>
        <fullName evidence="2">Bulb-type lectin domain-containing protein</fullName>
    </recommendedName>
</protein>
<dbReference type="SUPFAM" id="SSF51110">
    <property type="entry name" value="alpha-D-mannose-specific plant lectins"/>
    <property type="match status" value="1"/>
</dbReference>
<dbReference type="RefSeq" id="WP_219664910.1">
    <property type="nucleotide sequence ID" value="NZ_WTFF01000012.1"/>
</dbReference>
<dbReference type="SMART" id="SM00108">
    <property type="entry name" value="B_lectin"/>
    <property type="match status" value="1"/>
</dbReference>
<evidence type="ECO:0000259" key="2">
    <source>
        <dbReference type="PROSITE" id="PS50927"/>
    </source>
</evidence>
<dbReference type="Gene3D" id="2.90.10.10">
    <property type="entry name" value="Bulb-type lectin domain"/>
    <property type="match status" value="2"/>
</dbReference>
<comment type="caution">
    <text evidence="3">The sequence shown here is derived from an EMBL/GenBank/DDBJ whole genome shotgun (WGS) entry which is preliminary data.</text>
</comment>
<name>A0ABS6Z0Y4_9ACTN</name>